<dbReference type="CDD" id="cd22687">
    <property type="entry name" value="FHA_MCRS1"/>
    <property type="match status" value="1"/>
</dbReference>
<gene>
    <name evidence="4" type="ORF">P3X46_020826</name>
</gene>
<evidence type="ECO:0000259" key="3">
    <source>
        <dbReference type="PROSITE" id="PS50006"/>
    </source>
</evidence>
<keyword evidence="2" id="KW-1133">Transmembrane helix</keyword>
<dbReference type="Pfam" id="PF13325">
    <property type="entry name" value="MCRS_N"/>
    <property type="match status" value="1"/>
</dbReference>
<dbReference type="InterPro" id="IPR025999">
    <property type="entry name" value="MCRS_N"/>
</dbReference>
<dbReference type="PROSITE" id="PS50006">
    <property type="entry name" value="FHA_DOMAIN"/>
    <property type="match status" value="1"/>
</dbReference>
<feature type="region of interest" description="Disordered" evidence="1">
    <location>
        <begin position="473"/>
        <end position="522"/>
    </location>
</feature>
<accession>A0ABQ9LFI2</accession>
<feature type="compositionally biased region" description="Polar residues" evidence="1">
    <location>
        <begin position="512"/>
        <end position="522"/>
    </location>
</feature>
<dbReference type="InterPro" id="IPR000253">
    <property type="entry name" value="FHA_dom"/>
</dbReference>
<feature type="region of interest" description="Disordered" evidence="1">
    <location>
        <begin position="733"/>
        <end position="753"/>
    </location>
</feature>
<dbReference type="InterPro" id="IPR008984">
    <property type="entry name" value="SMAD_FHA_dom_sf"/>
</dbReference>
<evidence type="ECO:0000313" key="4">
    <source>
        <dbReference type="EMBL" id="KAJ9166025.1"/>
    </source>
</evidence>
<dbReference type="EMBL" id="JARPOI010000012">
    <property type="protein sequence ID" value="KAJ9166025.1"/>
    <property type="molecule type" value="Genomic_DNA"/>
</dbReference>
<sequence>MKSAVTSPVRLRGRRIHRCPRFTPNGCSISVLVALFFCPFNIFFLNPTFLQTENSGRITLLRFHRGKPERVRFVGFLVMGALAPVSPWIPEDDLLLKNAVEAGASLESLAKGAVQFSRKFTIREIQERWHSLLYDPIVSAKAAFHMIEFERSASTLPPKFSRAGNTKENKCISRKRKAGSVRSCYYALRKRIRNEPYNSMDLSFLIAPTDSNYMGHEDEPFSRHCILGDPGSNHFGLQESNLDVMHHPFPQIADDATARGFHAPFQNTIQEDYPVEQDNVHKEIPHIRGENVPHTGNGSVIEEFGGPKELAANSDQVQECSKFGGDQTFSSPIPECAMSFHNLDYSSPLPEMPIWRTVEGVSPPSIPVNMHTGDPFSLPGDNDTKNACLSEYGSNLKLEIPSEEMKNVAANTEGYLAELSNSLLNFTNEEELLFTDVDGKDAIDKSYYDGLSSLLLSSPNDANQDHMANITEPESSVAPEYHINKSGGIQGELNEDRGSHQSGDTVGDSDVQFHTSASSSNPHFSELGDGVIICTLNIEDPEIPCNDDVVFINHSRPKSFSFMERQNFHDVCKPNPSAVKEFSSNPKNSEGDPVLIQRDLENPDQSHASSQMIRSRVVPEISSLHPVGDCRVKFDLPSSSSIHKNVSIAYSANASAETLVPAKLKEEAPEVVPVKHFSHNTADSSMEKPAVAPDGYMCYSQTNASDIKQELDAPTRIQTHQASHAKLGFTDITPLEHGANHPLSDLEEPPIESDDDVPYFSDIEAMILDMDLDPEDQDLYSSEEVSRYQHEDMKRVIMRLEQGAQSCMQRAIASQGAFAVLYGRHSKHYIKKPEVLLGRATEDVIVDIELGREGGANKISRRQATINLDKGGSFHLKNLGKCSISVNDKEIAPGQSLNLASSCLIEIRGMPFIFETNQTCVKQYLDSVNQKNQTQEHQL</sequence>
<keyword evidence="2" id="KW-0812">Transmembrane</keyword>
<organism evidence="4 5">
    <name type="scientific">Hevea brasiliensis</name>
    <name type="common">Para rubber tree</name>
    <name type="synonym">Siphonia brasiliensis</name>
    <dbReference type="NCBI Taxonomy" id="3981"/>
    <lineage>
        <taxon>Eukaryota</taxon>
        <taxon>Viridiplantae</taxon>
        <taxon>Streptophyta</taxon>
        <taxon>Embryophyta</taxon>
        <taxon>Tracheophyta</taxon>
        <taxon>Spermatophyta</taxon>
        <taxon>Magnoliopsida</taxon>
        <taxon>eudicotyledons</taxon>
        <taxon>Gunneridae</taxon>
        <taxon>Pentapetalae</taxon>
        <taxon>rosids</taxon>
        <taxon>fabids</taxon>
        <taxon>Malpighiales</taxon>
        <taxon>Euphorbiaceae</taxon>
        <taxon>Crotonoideae</taxon>
        <taxon>Micrandreae</taxon>
        <taxon>Hevea</taxon>
    </lineage>
</organism>
<keyword evidence="5" id="KW-1185">Reference proteome</keyword>
<proteinExistence type="predicted"/>
<dbReference type="InterPro" id="IPR037912">
    <property type="entry name" value="MCRS1"/>
</dbReference>
<feature type="domain" description="FHA" evidence="3">
    <location>
        <begin position="835"/>
        <end position="891"/>
    </location>
</feature>
<dbReference type="SMART" id="SM00240">
    <property type="entry name" value="FHA"/>
    <property type="match status" value="1"/>
</dbReference>
<dbReference type="Gene3D" id="2.60.200.20">
    <property type="match status" value="1"/>
</dbReference>
<dbReference type="Proteomes" id="UP001174677">
    <property type="component" value="Chromosome 12"/>
</dbReference>
<keyword evidence="2" id="KW-0472">Membrane</keyword>
<name>A0ABQ9LFI2_HEVBR</name>
<protein>
    <recommendedName>
        <fullName evidence="3">FHA domain-containing protein</fullName>
    </recommendedName>
</protein>
<evidence type="ECO:0000256" key="1">
    <source>
        <dbReference type="SAM" id="MobiDB-lite"/>
    </source>
</evidence>
<dbReference type="SUPFAM" id="SSF49879">
    <property type="entry name" value="SMAD/FHA domain"/>
    <property type="match status" value="1"/>
</dbReference>
<feature type="transmembrane region" description="Helical" evidence="2">
    <location>
        <begin position="29"/>
        <end position="50"/>
    </location>
</feature>
<comment type="caution">
    <text evidence="4">The sequence shown here is derived from an EMBL/GenBank/DDBJ whole genome shotgun (WGS) entry which is preliminary data.</text>
</comment>
<feature type="region of interest" description="Disordered" evidence="1">
    <location>
        <begin position="574"/>
        <end position="594"/>
    </location>
</feature>
<evidence type="ECO:0000256" key="2">
    <source>
        <dbReference type="SAM" id="Phobius"/>
    </source>
</evidence>
<dbReference type="Pfam" id="PF00498">
    <property type="entry name" value="FHA"/>
    <property type="match status" value="1"/>
</dbReference>
<dbReference type="PANTHER" id="PTHR13233:SF0">
    <property type="entry name" value="MICROSPHERULE PROTEIN 1"/>
    <property type="match status" value="1"/>
</dbReference>
<evidence type="ECO:0000313" key="5">
    <source>
        <dbReference type="Proteomes" id="UP001174677"/>
    </source>
</evidence>
<reference evidence="4 5" key="1">
    <citation type="journal article" date="2023" name="Plant Biotechnol. J.">
        <title>Chromosome-level wild Hevea brasiliensis genome provides new tools for genomic-assisted breeding and valuable loci to elevate rubber yield.</title>
        <authorList>
            <person name="Cheng H."/>
            <person name="Song X."/>
            <person name="Hu Y."/>
            <person name="Wu T."/>
            <person name="Yang Q."/>
            <person name="An Z."/>
            <person name="Feng S."/>
            <person name="Deng Z."/>
            <person name="Wu W."/>
            <person name="Zeng X."/>
            <person name="Tu M."/>
            <person name="Wang X."/>
            <person name="Huang H."/>
        </authorList>
    </citation>
    <scope>NUCLEOTIDE SEQUENCE [LARGE SCALE GENOMIC DNA]</scope>
    <source>
        <strain evidence="4">MT/VB/25A 57/8</strain>
    </source>
</reference>
<dbReference type="PANTHER" id="PTHR13233">
    <property type="entry name" value="MICROSPHERULE PROTEIN 1"/>
    <property type="match status" value="1"/>
</dbReference>